<evidence type="ECO:0000259" key="1">
    <source>
        <dbReference type="Pfam" id="PF20720"/>
    </source>
</evidence>
<name>A0A8B6BZ57_MYTGA</name>
<evidence type="ECO:0000313" key="3">
    <source>
        <dbReference type="Proteomes" id="UP000596742"/>
    </source>
</evidence>
<proteinExistence type="predicted"/>
<dbReference type="Pfam" id="PF20720">
    <property type="entry name" value="nSTAND3"/>
    <property type="match status" value="1"/>
</dbReference>
<evidence type="ECO:0000313" key="2">
    <source>
        <dbReference type="EMBL" id="VDH97453.1"/>
    </source>
</evidence>
<organism evidence="2 3">
    <name type="scientific">Mytilus galloprovincialis</name>
    <name type="common">Mediterranean mussel</name>
    <dbReference type="NCBI Taxonomy" id="29158"/>
    <lineage>
        <taxon>Eukaryota</taxon>
        <taxon>Metazoa</taxon>
        <taxon>Spiralia</taxon>
        <taxon>Lophotrochozoa</taxon>
        <taxon>Mollusca</taxon>
        <taxon>Bivalvia</taxon>
        <taxon>Autobranchia</taxon>
        <taxon>Pteriomorphia</taxon>
        <taxon>Mytilida</taxon>
        <taxon>Mytiloidea</taxon>
        <taxon>Mytilidae</taxon>
        <taxon>Mytilinae</taxon>
        <taxon>Mytilus</taxon>
    </lineage>
</organism>
<dbReference type="AlphaFoldDB" id="A0A8B6BZ57"/>
<keyword evidence="3" id="KW-1185">Reference proteome</keyword>
<feature type="domain" description="Novel STAND NTPase 3" evidence="1">
    <location>
        <begin position="34"/>
        <end position="186"/>
    </location>
</feature>
<gene>
    <name evidence="2" type="ORF">MGAL_10B040609</name>
</gene>
<dbReference type="InterPro" id="IPR027417">
    <property type="entry name" value="P-loop_NTPase"/>
</dbReference>
<comment type="caution">
    <text evidence="2">The sequence shown here is derived from an EMBL/GenBank/DDBJ whole genome shotgun (WGS) entry which is preliminary data.</text>
</comment>
<dbReference type="InterPro" id="IPR049050">
    <property type="entry name" value="nSTAND3"/>
</dbReference>
<dbReference type="SUPFAM" id="SSF52540">
    <property type="entry name" value="P-loop containing nucleoside triphosphate hydrolases"/>
    <property type="match status" value="1"/>
</dbReference>
<sequence>MNSQILNLNYLYVFDCLDLIHIQIKDWKKKDKRFVSTKASDYVMDCLQDNSCVTLTAPSGAGKSFISRHAALLLQKEGYKIIPVYTPTDIRNYYKPGKLTMFIVDDICGNFVANQSQIENWKQLLPVIDTIIADKCCKIIVSCRLQVYTDVKFNILVSFKSCECNLTSYSLCLTSKEKHNIANQYIGTSINTINVATNNNDFFPLLCSLYDDKKHADVSEFFNNPFDVYKSELDKLSEHGDDGNYKIFGLALCVLFNNRLAETWFQNKVTDEQRHIIEDTCEACGINRNTSKSKLNKALDTLDETFICKQNGMYRTIHDKLLDFLAHYFGQKMIECLIDHGDSNLLHQRFVWQKSDEKTSNIDFTIEIPEDCLELFLERFIKDWLAGKVAVVFNYNNMNISSFRQQLIQYLQQLDKL</sequence>
<reference evidence="2" key="1">
    <citation type="submission" date="2018-11" db="EMBL/GenBank/DDBJ databases">
        <authorList>
            <person name="Alioto T."/>
            <person name="Alioto T."/>
        </authorList>
    </citation>
    <scope>NUCLEOTIDE SEQUENCE</scope>
</reference>
<dbReference type="OrthoDB" id="6121908at2759"/>
<protein>
    <recommendedName>
        <fullName evidence="1">Novel STAND NTPase 3 domain-containing protein</fullName>
    </recommendedName>
</protein>
<dbReference type="Proteomes" id="UP000596742">
    <property type="component" value="Unassembled WGS sequence"/>
</dbReference>
<accession>A0A8B6BZ57</accession>
<dbReference type="EMBL" id="UYJE01000895">
    <property type="protein sequence ID" value="VDH97453.1"/>
    <property type="molecule type" value="Genomic_DNA"/>
</dbReference>